<reference evidence="1 2" key="1">
    <citation type="submission" date="2017-10" db="EMBL/GenBank/DDBJ databases">
        <title>A large-scale comparative metagenomic study reveals the eutrophication-driven functional interactions in six Microcystis-epibionts communities.</title>
        <authorList>
            <person name="Li Q."/>
            <person name="Lin F."/>
        </authorList>
    </citation>
    <scope>NUCLEOTIDE SEQUENCE [LARGE SCALE GENOMIC DNA]</scope>
    <source>
        <strain evidence="1">TW10</strain>
    </source>
</reference>
<dbReference type="Proteomes" id="UP000257002">
    <property type="component" value="Unassembled WGS sequence"/>
</dbReference>
<gene>
    <name evidence="1" type="ORF">DWQ51_17150</name>
</gene>
<protein>
    <submittedName>
        <fullName evidence="1">Uncharacterized protein</fullName>
    </submittedName>
</protein>
<evidence type="ECO:0000313" key="2">
    <source>
        <dbReference type="Proteomes" id="UP000257002"/>
    </source>
</evidence>
<organism evidence="1 2">
    <name type="scientific">Microcystis wesenbergii TW10</name>
    <dbReference type="NCBI Taxonomy" id="2060474"/>
    <lineage>
        <taxon>Bacteria</taxon>
        <taxon>Bacillati</taxon>
        <taxon>Cyanobacteriota</taxon>
        <taxon>Cyanophyceae</taxon>
        <taxon>Oscillatoriophycideae</taxon>
        <taxon>Chroococcales</taxon>
        <taxon>Microcystaceae</taxon>
        <taxon>Microcystis</taxon>
    </lineage>
</organism>
<sequence>MIHESTLPYQGGIKGGLKAKSIFNLIITSYLSGFYRLYRAIFSPSAAGAGWGFNRNRYFPLHRYRDWWRQNREFLIRDQRSLY</sequence>
<proteinExistence type="predicted"/>
<accession>A0A3E0LPS6</accession>
<name>A0A3E0LPS6_9CHRO</name>
<comment type="caution">
    <text evidence="1">The sequence shown here is derived from an EMBL/GenBank/DDBJ whole genome shotgun (WGS) entry which is preliminary data.</text>
</comment>
<dbReference type="EMBL" id="QQWD01000021">
    <property type="protein sequence ID" value="REJ49438.1"/>
    <property type="molecule type" value="Genomic_DNA"/>
</dbReference>
<evidence type="ECO:0000313" key="1">
    <source>
        <dbReference type="EMBL" id="REJ49438.1"/>
    </source>
</evidence>
<dbReference type="AlphaFoldDB" id="A0A3E0LPS6"/>